<dbReference type="PROSITE" id="PS00028">
    <property type="entry name" value="ZINC_FINGER_C2H2_1"/>
    <property type="match status" value="3"/>
</dbReference>
<dbReference type="InterPro" id="IPR036236">
    <property type="entry name" value="Znf_C2H2_sf"/>
</dbReference>
<feature type="domain" description="C2H2-type" evidence="4">
    <location>
        <begin position="602"/>
        <end position="630"/>
    </location>
</feature>
<dbReference type="PANTHER" id="PTHR46105">
    <property type="entry name" value="AGAP004733-PA"/>
    <property type="match status" value="1"/>
</dbReference>
<keyword evidence="1" id="KW-0479">Metal-binding</keyword>
<feature type="compositionally biased region" description="Low complexity" evidence="2">
    <location>
        <begin position="454"/>
        <end position="466"/>
    </location>
</feature>
<dbReference type="SMART" id="SM00225">
    <property type="entry name" value="BTB"/>
    <property type="match status" value="1"/>
</dbReference>
<evidence type="ECO:0000313" key="5">
    <source>
        <dbReference type="EMBL" id="KAJ8298819.1"/>
    </source>
</evidence>
<feature type="compositionally biased region" description="Low complexity" evidence="2">
    <location>
        <begin position="221"/>
        <end position="232"/>
    </location>
</feature>
<dbReference type="PANTHER" id="PTHR46105:SF28">
    <property type="entry name" value="ZINC FINGER PROTEIN 37-LIKE"/>
    <property type="match status" value="1"/>
</dbReference>
<dbReference type="Gene3D" id="3.30.160.60">
    <property type="entry name" value="Classic Zinc Finger"/>
    <property type="match status" value="2"/>
</dbReference>
<name>A0ABQ9DZZ5_TEGGR</name>
<accession>A0ABQ9DZZ5</accession>
<dbReference type="PROSITE" id="PS50157">
    <property type="entry name" value="ZINC_FINGER_C2H2_2"/>
    <property type="match status" value="3"/>
</dbReference>
<dbReference type="Pfam" id="PF00096">
    <property type="entry name" value="zf-C2H2"/>
    <property type="match status" value="1"/>
</dbReference>
<feature type="compositionally biased region" description="Basic and acidic residues" evidence="2">
    <location>
        <begin position="161"/>
        <end position="175"/>
    </location>
</feature>
<dbReference type="SUPFAM" id="SSF54695">
    <property type="entry name" value="POZ domain"/>
    <property type="match status" value="1"/>
</dbReference>
<feature type="compositionally biased region" description="Polar residues" evidence="2">
    <location>
        <begin position="504"/>
        <end position="515"/>
    </location>
</feature>
<evidence type="ECO:0000256" key="1">
    <source>
        <dbReference type="PROSITE-ProRule" id="PRU00042"/>
    </source>
</evidence>
<feature type="compositionally biased region" description="Polar residues" evidence="2">
    <location>
        <begin position="480"/>
        <end position="491"/>
    </location>
</feature>
<dbReference type="EMBL" id="JARBDR010000921">
    <property type="protein sequence ID" value="KAJ8298819.1"/>
    <property type="molecule type" value="Genomic_DNA"/>
</dbReference>
<dbReference type="PROSITE" id="PS50097">
    <property type="entry name" value="BTB"/>
    <property type="match status" value="1"/>
</dbReference>
<feature type="compositionally biased region" description="Low complexity" evidence="2">
    <location>
        <begin position="324"/>
        <end position="339"/>
    </location>
</feature>
<dbReference type="Proteomes" id="UP001217089">
    <property type="component" value="Unassembled WGS sequence"/>
</dbReference>
<evidence type="ECO:0000259" key="4">
    <source>
        <dbReference type="PROSITE" id="PS50157"/>
    </source>
</evidence>
<keyword evidence="6" id="KW-1185">Reference proteome</keyword>
<dbReference type="SUPFAM" id="SSF57667">
    <property type="entry name" value="beta-beta-alpha zinc fingers"/>
    <property type="match status" value="1"/>
</dbReference>
<feature type="compositionally biased region" description="Basic and acidic residues" evidence="2">
    <location>
        <begin position="354"/>
        <end position="363"/>
    </location>
</feature>
<keyword evidence="1" id="KW-0862">Zinc</keyword>
<dbReference type="SMART" id="SM00355">
    <property type="entry name" value="ZnF_C2H2"/>
    <property type="match status" value="4"/>
</dbReference>
<evidence type="ECO:0000313" key="6">
    <source>
        <dbReference type="Proteomes" id="UP001217089"/>
    </source>
</evidence>
<protein>
    <submittedName>
        <fullName evidence="5">Uncharacterized protein</fullName>
    </submittedName>
</protein>
<reference evidence="5 6" key="1">
    <citation type="submission" date="2022-12" db="EMBL/GenBank/DDBJ databases">
        <title>Chromosome-level genome of Tegillarca granosa.</title>
        <authorList>
            <person name="Kim J."/>
        </authorList>
    </citation>
    <scope>NUCLEOTIDE SEQUENCE [LARGE SCALE GENOMIC DNA]</scope>
    <source>
        <strain evidence="5">Teg-2019</strain>
        <tissue evidence="5">Adductor muscle</tissue>
    </source>
</reference>
<gene>
    <name evidence="5" type="ORF">KUTeg_022879</name>
</gene>
<evidence type="ECO:0000259" key="3">
    <source>
        <dbReference type="PROSITE" id="PS50097"/>
    </source>
</evidence>
<feature type="compositionally biased region" description="Basic and acidic residues" evidence="2">
    <location>
        <begin position="468"/>
        <end position="477"/>
    </location>
</feature>
<comment type="caution">
    <text evidence="5">The sequence shown here is derived from an EMBL/GenBank/DDBJ whole genome shotgun (WGS) entry which is preliminary data.</text>
</comment>
<feature type="compositionally biased region" description="Acidic residues" evidence="2">
    <location>
        <begin position="525"/>
        <end position="543"/>
    </location>
</feature>
<organism evidence="5 6">
    <name type="scientific">Tegillarca granosa</name>
    <name type="common">Malaysian cockle</name>
    <name type="synonym">Anadara granosa</name>
    <dbReference type="NCBI Taxonomy" id="220873"/>
    <lineage>
        <taxon>Eukaryota</taxon>
        <taxon>Metazoa</taxon>
        <taxon>Spiralia</taxon>
        <taxon>Lophotrochozoa</taxon>
        <taxon>Mollusca</taxon>
        <taxon>Bivalvia</taxon>
        <taxon>Autobranchia</taxon>
        <taxon>Pteriomorphia</taxon>
        <taxon>Arcoida</taxon>
        <taxon>Arcoidea</taxon>
        <taxon>Arcidae</taxon>
        <taxon>Tegillarca</taxon>
    </lineage>
</organism>
<dbReference type="Gene3D" id="3.30.710.10">
    <property type="entry name" value="Potassium Channel Kv1.1, Chain A"/>
    <property type="match status" value="1"/>
</dbReference>
<feature type="domain" description="BTB" evidence="3">
    <location>
        <begin position="37"/>
        <end position="103"/>
    </location>
</feature>
<dbReference type="InterPro" id="IPR013087">
    <property type="entry name" value="Znf_C2H2_type"/>
</dbReference>
<feature type="region of interest" description="Disordered" evidence="2">
    <location>
        <begin position="292"/>
        <end position="563"/>
    </location>
</feature>
<dbReference type="InterPro" id="IPR050457">
    <property type="entry name" value="ZnFinger_BTB_dom_contain"/>
</dbReference>
<feature type="compositionally biased region" description="Low complexity" evidence="2">
    <location>
        <begin position="191"/>
        <end position="209"/>
    </location>
</feature>
<feature type="domain" description="C2H2-type" evidence="4">
    <location>
        <begin position="663"/>
        <end position="690"/>
    </location>
</feature>
<dbReference type="Pfam" id="PF00651">
    <property type="entry name" value="BTB"/>
    <property type="match status" value="1"/>
</dbReference>
<feature type="compositionally biased region" description="Polar residues" evidence="2">
    <location>
        <begin position="305"/>
        <end position="323"/>
    </location>
</feature>
<feature type="domain" description="C2H2-type" evidence="4">
    <location>
        <begin position="631"/>
        <end position="659"/>
    </location>
</feature>
<dbReference type="Pfam" id="PF12874">
    <property type="entry name" value="zf-met"/>
    <property type="match status" value="1"/>
</dbReference>
<proteinExistence type="predicted"/>
<feature type="region of interest" description="Disordered" evidence="2">
    <location>
        <begin position="161"/>
        <end position="238"/>
    </location>
</feature>
<dbReference type="InterPro" id="IPR011333">
    <property type="entry name" value="SKP1/BTB/POZ_sf"/>
</dbReference>
<keyword evidence="1" id="KW-0863">Zinc-finger</keyword>
<evidence type="ECO:0000256" key="2">
    <source>
        <dbReference type="SAM" id="MobiDB-lite"/>
    </source>
</evidence>
<dbReference type="InterPro" id="IPR000210">
    <property type="entry name" value="BTB/POZ_dom"/>
</dbReference>
<sequence length="723" mass="79846">MQKRKINMNYQKFYTNQIHSSSLLCQLAQMWKTQVLCDAMIKTGSVTTKAHRVVLVAACPMLQSMDNATSGSHLEVRLAAEIKQDSINTFLQYLYEGFMMLTEDNVRDVEKIARLLQVDSIIKCCADFHKCLQSKTGAPSPQYKYGFHDMIEFRHVRSSDLQKTVQERMMKRPSEMSRPGSPGSKRHRSNRPSSPSSDASGSGDMSQSAPAPWDRVPQLGSGISSHSSSWPSQVGRSQPEPGVIEIIEDSLELVQTVGPDKDSGPGGTRLDPRAVQKSVAISVASQMNTETDLRVVDVPSDISDTRTTYQTSSGPSTQAQGPGSSHSRSFSHSSSASSSKESKFSDKSFSGMSSRDEPKKQRPDIPIQSFSSDNLHARAIQQHRASNESHSTPQKMPFPVSISPIGSGKSFAAGSAEQVSSASDLPSVRSPVTAYRPQASPASHHSPMTPPSMSPSSVKSQSMPSMRRPSDMGRPDTMDDNSNMPQSSTADMTPDLSIVKVETKQGTSYSANTETGGLDMYVDMPEQEQPDDDEGNIDYEEPSGDWSHEDDGSNISGDQSSSWYSGSYQGINEDDMITGFDDPFSQGENPREFSGNVGRQNYHCKFCLAVFSHDTQLREHLQNKHNKSYVAICKICGKSFFSSLGYKQHLDFVHFKTEARPGVECEVCGKCVPCQSQLVRHMRRHSSEKLFTCMYCNRSYKHKHDLKVHVCKALQFDSGSNQY</sequence>